<reference evidence="1" key="2">
    <citation type="submission" date="2021-08" db="EMBL/GenBank/DDBJ databases">
        <authorList>
            <person name="Tani A."/>
            <person name="Ola A."/>
            <person name="Ogura Y."/>
            <person name="Katsura K."/>
            <person name="Hayashi T."/>
        </authorList>
    </citation>
    <scope>NUCLEOTIDE SEQUENCE</scope>
    <source>
        <strain evidence="1">JCM 32048</strain>
    </source>
</reference>
<dbReference type="Proteomes" id="UP001055286">
    <property type="component" value="Unassembled WGS sequence"/>
</dbReference>
<name>A0AA37M8M2_9HYPH</name>
<dbReference type="AlphaFoldDB" id="A0AA37M8M2"/>
<evidence type="ECO:0000313" key="1">
    <source>
        <dbReference type="EMBL" id="GJD66294.1"/>
    </source>
</evidence>
<gene>
    <name evidence="1" type="ORF">MPEAHAMD_6491</name>
</gene>
<keyword evidence="2" id="KW-1185">Reference proteome</keyword>
<dbReference type="RefSeq" id="WP_099900547.1">
    <property type="nucleotide sequence ID" value="NZ_BPQJ01000060.1"/>
</dbReference>
<reference evidence="1" key="1">
    <citation type="journal article" date="2016" name="Front. Microbiol.">
        <title>Genome Sequence of the Piezophilic, Mesophilic Sulfate-Reducing Bacterium Desulfovibrio indicus J2T.</title>
        <authorList>
            <person name="Cao J."/>
            <person name="Maignien L."/>
            <person name="Shao Z."/>
            <person name="Alain K."/>
            <person name="Jebbar M."/>
        </authorList>
    </citation>
    <scope>NUCLEOTIDE SEQUENCE</scope>
    <source>
        <strain evidence="1">JCM 32048</strain>
    </source>
</reference>
<accession>A0AA37M8M2</accession>
<comment type="caution">
    <text evidence="1">The sequence shown here is derived from an EMBL/GenBank/DDBJ whole genome shotgun (WGS) entry which is preliminary data.</text>
</comment>
<dbReference type="EMBL" id="BPQJ01000060">
    <property type="protein sequence ID" value="GJD66294.1"/>
    <property type="molecule type" value="Genomic_DNA"/>
</dbReference>
<dbReference type="SUPFAM" id="SSF53474">
    <property type="entry name" value="alpha/beta-Hydrolases"/>
    <property type="match status" value="1"/>
</dbReference>
<organism evidence="1 2">
    <name type="scientific">Methylobacterium frigidaeris</name>
    <dbReference type="NCBI Taxonomy" id="2038277"/>
    <lineage>
        <taxon>Bacteria</taxon>
        <taxon>Pseudomonadati</taxon>
        <taxon>Pseudomonadota</taxon>
        <taxon>Alphaproteobacteria</taxon>
        <taxon>Hyphomicrobiales</taxon>
        <taxon>Methylobacteriaceae</taxon>
        <taxon>Methylobacterium</taxon>
    </lineage>
</organism>
<sequence>MVSGVLDRLVPPWVAYDYARALKGKSTTEPRLVSVPEAGHFDLVTPSAPAWKQARSFIEEALEVR</sequence>
<dbReference type="InterPro" id="IPR029058">
    <property type="entry name" value="AB_hydrolase_fold"/>
</dbReference>
<protein>
    <submittedName>
        <fullName evidence="1">Uncharacterized protein</fullName>
    </submittedName>
</protein>
<evidence type="ECO:0000313" key="2">
    <source>
        <dbReference type="Proteomes" id="UP001055286"/>
    </source>
</evidence>
<proteinExistence type="predicted"/>